<protein>
    <recommendedName>
        <fullName evidence="1">Luciferase-like domain-containing protein</fullName>
    </recommendedName>
</protein>
<dbReference type="Pfam" id="PF00296">
    <property type="entry name" value="Bac_luciferase"/>
    <property type="match status" value="1"/>
</dbReference>
<sequence>MPTLRRALILPHGATPSDDIALTAEAITRGFDAVWVGERTTATATPRLAALAATTATIGLGAGLVPLNSRSVDHLEETLSTLSLLAPGRVGLAFALPTTLAGSARPSWSGHLAELSTLVRRAGIPPTAAVAEVSTATLAAEHVDRLVLRGASVALTAEITAALARREAPPQIEVWLDLAVGQGALDTLRPVVAERLAVPGVAGHATALLIARRDYAGLQADVESAYARGDLAEATRNVPDAFVEATCFTGGSEALTGRVRAYAQAGAAGVGVLAHGDEVHPPTSVIAAFAAAHDAADTDAA</sequence>
<dbReference type="InterPro" id="IPR036661">
    <property type="entry name" value="Luciferase-like_sf"/>
</dbReference>
<dbReference type="Proteomes" id="UP001157126">
    <property type="component" value="Unassembled WGS sequence"/>
</dbReference>
<organism evidence="2 3">
    <name type="scientific">Mobilicoccus caccae</name>
    <dbReference type="NCBI Taxonomy" id="1859295"/>
    <lineage>
        <taxon>Bacteria</taxon>
        <taxon>Bacillati</taxon>
        <taxon>Actinomycetota</taxon>
        <taxon>Actinomycetes</taxon>
        <taxon>Micrococcales</taxon>
        <taxon>Dermatophilaceae</taxon>
        <taxon>Mobilicoccus</taxon>
    </lineage>
</organism>
<comment type="caution">
    <text evidence="2">The sequence shown here is derived from an EMBL/GenBank/DDBJ whole genome shotgun (WGS) entry which is preliminary data.</text>
</comment>
<dbReference type="EMBL" id="BSUO01000001">
    <property type="protein sequence ID" value="GMA39553.1"/>
    <property type="molecule type" value="Genomic_DNA"/>
</dbReference>
<dbReference type="RefSeq" id="WP_284303442.1">
    <property type="nucleotide sequence ID" value="NZ_BSUO01000001.1"/>
</dbReference>
<evidence type="ECO:0000313" key="3">
    <source>
        <dbReference type="Proteomes" id="UP001157126"/>
    </source>
</evidence>
<feature type="domain" description="Luciferase-like" evidence="1">
    <location>
        <begin position="18"/>
        <end position="92"/>
    </location>
</feature>
<name>A0ABQ6IQK3_9MICO</name>
<dbReference type="InterPro" id="IPR011251">
    <property type="entry name" value="Luciferase-like_dom"/>
</dbReference>
<proteinExistence type="predicted"/>
<evidence type="ECO:0000259" key="1">
    <source>
        <dbReference type="Pfam" id="PF00296"/>
    </source>
</evidence>
<dbReference type="SUPFAM" id="SSF51679">
    <property type="entry name" value="Bacterial luciferase-like"/>
    <property type="match status" value="1"/>
</dbReference>
<gene>
    <name evidence="2" type="ORF">GCM10025883_15980</name>
</gene>
<dbReference type="Gene3D" id="3.20.20.30">
    <property type="entry name" value="Luciferase-like domain"/>
    <property type="match status" value="2"/>
</dbReference>
<reference evidence="3" key="1">
    <citation type="journal article" date="2019" name="Int. J. Syst. Evol. Microbiol.">
        <title>The Global Catalogue of Microorganisms (GCM) 10K type strain sequencing project: providing services to taxonomists for standard genome sequencing and annotation.</title>
        <authorList>
            <consortium name="The Broad Institute Genomics Platform"/>
            <consortium name="The Broad Institute Genome Sequencing Center for Infectious Disease"/>
            <person name="Wu L."/>
            <person name="Ma J."/>
        </authorList>
    </citation>
    <scope>NUCLEOTIDE SEQUENCE [LARGE SCALE GENOMIC DNA]</scope>
    <source>
        <strain evidence="3">NBRC 113072</strain>
    </source>
</reference>
<keyword evidence="3" id="KW-1185">Reference proteome</keyword>
<evidence type="ECO:0000313" key="2">
    <source>
        <dbReference type="EMBL" id="GMA39553.1"/>
    </source>
</evidence>
<accession>A0ABQ6IQK3</accession>